<accession>A0ABV6PBX4</accession>
<evidence type="ECO:0000256" key="6">
    <source>
        <dbReference type="ARBA" id="ARBA00022630"/>
    </source>
</evidence>
<keyword evidence="7" id="KW-0662">Pyridine nucleotide biosynthesis</keyword>
<evidence type="ECO:0000256" key="4">
    <source>
        <dbReference type="ARBA" id="ARBA00012173"/>
    </source>
</evidence>
<dbReference type="InterPro" id="IPR037099">
    <property type="entry name" value="Fum_R/Succ_DH_flav-like_C_sf"/>
</dbReference>
<sequence>MQTAGKNTGCKRALIIIGSGIAGSYAALLAVEAGHHVTLITKGELGYSNSQFAQGGITAVTTDSMQRGDGVAAHIDDTMMAGAQRNDPAAVRKLVTEAAGHIHTLARMGVEFDRDAETGALDLGLEGAHSFPRILHVGQDSTGAGIMAALTARVRAAIKTGALVLHEKTTVTDLLRDNDAICGVRVRQDGTMQELPADAVLITTGGLGDLYLHTTNPAGASGDGVWLAWQAGAALKDLEFIQFHPTLVEGTGFMVSEALRGEGAVLRNQRGERFMTDVHPLAELAPRDVVSRAIHEQKQRSGGNVYLDATGLEKRHGRGFVAKRFPMISKTLKSHGYDLATTPIPVTPAQHYWMGGVYTDTDAKTTVPGLYAAGESACTSVHGANRLASNSLLEGVVFAAAAISAISADTWQQPAILPAHTISEGLLLPETVIGETAPALISDPSEALRLETLLAPIQAIADEHVGVVRDAAGLEKAENAFALHASANGHHLAGLGALIAYAARLRTESIGAHYRADYPHTETDHRMTTVLQNARCRQQQLATTSA</sequence>
<dbReference type="Gene3D" id="3.50.50.60">
    <property type="entry name" value="FAD/NAD(P)-binding domain"/>
    <property type="match status" value="1"/>
</dbReference>
<comment type="similarity">
    <text evidence="3">Belongs to the FAD-dependent oxidoreductase 2 family. NadB subfamily.</text>
</comment>
<dbReference type="SUPFAM" id="SSF56425">
    <property type="entry name" value="Succinate dehydrogenase/fumarate reductase flavoprotein, catalytic domain"/>
    <property type="match status" value="1"/>
</dbReference>
<dbReference type="EMBL" id="JBHLUB010000031">
    <property type="protein sequence ID" value="MFC0582628.1"/>
    <property type="molecule type" value="Genomic_DNA"/>
</dbReference>
<dbReference type="RefSeq" id="WP_377459929.1">
    <property type="nucleotide sequence ID" value="NZ_JBHLUB010000031.1"/>
</dbReference>
<evidence type="ECO:0000256" key="13">
    <source>
        <dbReference type="SAM" id="Phobius"/>
    </source>
</evidence>
<dbReference type="Pfam" id="PF02910">
    <property type="entry name" value="Succ_DH_flav_C"/>
    <property type="match status" value="1"/>
</dbReference>
<keyword evidence="13" id="KW-1133">Transmembrane helix</keyword>
<comment type="function">
    <text evidence="10">Catalyzes the oxidation of L-aspartate to iminoaspartate, the first step in the de novo biosynthesis of NAD(+).</text>
</comment>
<dbReference type="InterPro" id="IPR027477">
    <property type="entry name" value="Succ_DH/fumarate_Rdtase_cat_sf"/>
</dbReference>
<dbReference type="EC" id="1.4.3.16" evidence="4"/>
<evidence type="ECO:0000256" key="12">
    <source>
        <dbReference type="ARBA" id="ARBA00048305"/>
    </source>
</evidence>
<comment type="pathway">
    <text evidence="2">Cofactor biosynthesis; NAD(+) biosynthesis; iminoaspartate from L-aspartate (oxidase route): step 1/1.</text>
</comment>
<dbReference type="PANTHER" id="PTHR42716:SF2">
    <property type="entry name" value="L-ASPARTATE OXIDASE, CHLOROPLASTIC"/>
    <property type="match status" value="1"/>
</dbReference>
<feature type="domain" description="Fumarate reductase/succinate dehydrogenase flavoprotein-like C-terminal" evidence="15">
    <location>
        <begin position="490"/>
        <end position="530"/>
    </location>
</feature>
<name>A0ABV6PBX4_9MICC</name>
<dbReference type="SUPFAM" id="SSF46977">
    <property type="entry name" value="Succinate dehydrogenase/fumarate reductase flavoprotein C-terminal domain"/>
    <property type="match status" value="1"/>
</dbReference>
<dbReference type="Pfam" id="PF00890">
    <property type="entry name" value="FAD_binding_2"/>
    <property type="match status" value="1"/>
</dbReference>
<dbReference type="InterPro" id="IPR015939">
    <property type="entry name" value="Fum_Rdtase/Succ_DH_flav-like_C"/>
</dbReference>
<dbReference type="Gene3D" id="1.20.58.100">
    <property type="entry name" value="Fumarate reductase/succinate dehydrogenase flavoprotein-like, C-terminal domain"/>
    <property type="match status" value="1"/>
</dbReference>
<organism evidence="16 17">
    <name type="scientific">Micrococcoides hystricis</name>
    <dbReference type="NCBI Taxonomy" id="1572761"/>
    <lineage>
        <taxon>Bacteria</taxon>
        <taxon>Bacillati</taxon>
        <taxon>Actinomycetota</taxon>
        <taxon>Actinomycetes</taxon>
        <taxon>Micrococcales</taxon>
        <taxon>Micrococcaceae</taxon>
        <taxon>Micrococcoides</taxon>
    </lineage>
</organism>
<comment type="cofactor">
    <cofactor evidence="1">
        <name>FAD</name>
        <dbReference type="ChEBI" id="CHEBI:57692"/>
    </cofactor>
</comment>
<evidence type="ECO:0000256" key="1">
    <source>
        <dbReference type="ARBA" id="ARBA00001974"/>
    </source>
</evidence>
<dbReference type="InterPro" id="IPR003953">
    <property type="entry name" value="FAD-dep_OxRdtase_2_FAD-bd"/>
</dbReference>
<protein>
    <recommendedName>
        <fullName evidence="5">L-aspartate oxidase</fullName>
        <ecNumber evidence="4">1.4.3.16</ecNumber>
    </recommendedName>
    <alternativeName>
        <fullName evidence="11">Quinolinate synthase B</fullName>
    </alternativeName>
</protein>
<reference evidence="16 17" key="1">
    <citation type="submission" date="2024-09" db="EMBL/GenBank/DDBJ databases">
        <authorList>
            <person name="Sun Q."/>
            <person name="Mori K."/>
        </authorList>
    </citation>
    <scope>NUCLEOTIDE SEQUENCE [LARGE SCALE GENOMIC DNA]</scope>
    <source>
        <strain evidence="16 17">NCAIM B.02604</strain>
    </source>
</reference>
<keyword evidence="8" id="KW-0274">FAD</keyword>
<evidence type="ECO:0000256" key="8">
    <source>
        <dbReference type="ARBA" id="ARBA00022827"/>
    </source>
</evidence>
<dbReference type="InterPro" id="IPR005288">
    <property type="entry name" value="NadB"/>
</dbReference>
<evidence type="ECO:0000259" key="15">
    <source>
        <dbReference type="Pfam" id="PF02910"/>
    </source>
</evidence>
<evidence type="ECO:0000313" key="17">
    <source>
        <dbReference type="Proteomes" id="UP001589862"/>
    </source>
</evidence>
<evidence type="ECO:0000259" key="14">
    <source>
        <dbReference type="Pfam" id="PF00890"/>
    </source>
</evidence>
<comment type="catalytic activity">
    <reaction evidence="12">
        <text>L-aspartate + O2 = iminosuccinate + H2O2</text>
        <dbReference type="Rhea" id="RHEA:25876"/>
        <dbReference type="ChEBI" id="CHEBI:15379"/>
        <dbReference type="ChEBI" id="CHEBI:16240"/>
        <dbReference type="ChEBI" id="CHEBI:29991"/>
        <dbReference type="ChEBI" id="CHEBI:77875"/>
        <dbReference type="EC" id="1.4.3.16"/>
    </reaction>
    <physiologicalReaction direction="left-to-right" evidence="12">
        <dbReference type="Rhea" id="RHEA:25877"/>
    </physiologicalReaction>
</comment>
<evidence type="ECO:0000256" key="10">
    <source>
        <dbReference type="ARBA" id="ARBA00029426"/>
    </source>
</evidence>
<keyword evidence="9" id="KW-0560">Oxidoreductase</keyword>
<gene>
    <name evidence="16" type="ORF">ACFFFR_09590</name>
</gene>
<dbReference type="Gene3D" id="3.90.700.10">
    <property type="entry name" value="Succinate dehydrogenase/fumarate reductase flavoprotein, catalytic domain"/>
    <property type="match status" value="1"/>
</dbReference>
<evidence type="ECO:0000256" key="7">
    <source>
        <dbReference type="ARBA" id="ARBA00022642"/>
    </source>
</evidence>
<evidence type="ECO:0000256" key="11">
    <source>
        <dbReference type="ARBA" id="ARBA00030386"/>
    </source>
</evidence>
<dbReference type="Proteomes" id="UP001589862">
    <property type="component" value="Unassembled WGS sequence"/>
</dbReference>
<feature type="transmembrane region" description="Helical" evidence="13">
    <location>
        <begin position="12"/>
        <end position="31"/>
    </location>
</feature>
<keyword evidence="6" id="KW-0285">Flavoprotein</keyword>
<keyword evidence="13" id="KW-0472">Membrane</keyword>
<dbReference type="SUPFAM" id="SSF51905">
    <property type="entry name" value="FAD/NAD(P)-binding domain"/>
    <property type="match status" value="1"/>
</dbReference>
<proteinExistence type="inferred from homology"/>
<evidence type="ECO:0000313" key="16">
    <source>
        <dbReference type="EMBL" id="MFC0582628.1"/>
    </source>
</evidence>
<comment type="caution">
    <text evidence="16">The sequence shown here is derived from an EMBL/GenBank/DDBJ whole genome shotgun (WGS) entry which is preliminary data.</text>
</comment>
<evidence type="ECO:0000256" key="3">
    <source>
        <dbReference type="ARBA" id="ARBA00008562"/>
    </source>
</evidence>
<evidence type="ECO:0000256" key="5">
    <source>
        <dbReference type="ARBA" id="ARBA00021901"/>
    </source>
</evidence>
<evidence type="ECO:0000256" key="2">
    <source>
        <dbReference type="ARBA" id="ARBA00004950"/>
    </source>
</evidence>
<keyword evidence="17" id="KW-1185">Reference proteome</keyword>
<feature type="domain" description="FAD-dependent oxidoreductase 2 FAD-binding" evidence="14">
    <location>
        <begin position="14"/>
        <end position="392"/>
    </location>
</feature>
<dbReference type="PRINTS" id="PR00368">
    <property type="entry name" value="FADPNR"/>
</dbReference>
<evidence type="ECO:0000256" key="9">
    <source>
        <dbReference type="ARBA" id="ARBA00023002"/>
    </source>
</evidence>
<dbReference type="PANTHER" id="PTHR42716">
    <property type="entry name" value="L-ASPARTATE OXIDASE"/>
    <property type="match status" value="1"/>
</dbReference>
<dbReference type="InterPro" id="IPR036188">
    <property type="entry name" value="FAD/NAD-bd_sf"/>
</dbReference>
<keyword evidence="13" id="KW-0812">Transmembrane</keyword>